<keyword evidence="6" id="KW-1185">Reference proteome</keyword>
<dbReference type="SUPFAM" id="SSF56112">
    <property type="entry name" value="Protein kinase-like (PK-like)"/>
    <property type="match status" value="1"/>
</dbReference>
<evidence type="ECO:0000256" key="2">
    <source>
        <dbReference type="ARBA" id="ARBA00022840"/>
    </source>
</evidence>
<keyword evidence="2" id="KW-0067">ATP-binding</keyword>
<dbReference type="Proteomes" id="UP000305067">
    <property type="component" value="Unassembled WGS sequence"/>
</dbReference>
<gene>
    <name evidence="5" type="ORF">BDV98DRAFT_605237</name>
</gene>
<evidence type="ECO:0000256" key="1">
    <source>
        <dbReference type="ARBA" id="ARBA00022741"/>
    </source>
</evidence>
<dbReference type="STRING" id="1884261.A0A5C3QET3"/>
<feature type="region of interest" description="Disordered" evidence="3">
    <location>
        <begin position="1"/>
        <end position="30"/>
    </location>
</feature>
<dbReference type="Pfam" id="PF00069">
    <property type="entry name" value="Pkinase"/>
    <property type="match status" value="1"/>
</dbReference>
<dbReference type="PROSITE" id="PS00108">
    <property type="entry name" value="PROTEIN_KINASE_ST"/>
    <property type="match status" value="1"/>
</dbReference>
<keyword evidence="5" id="KW-0808">Transferase</keyword>
<feature type="region of interest" description="Disordered" evidence="3">
    <location>
        <begin position="178"/>
        <end position="262"/>
    </location>
</feature>
<dbReference type="EMBL" id="ML178828">
    <property type="protein sequence ID" value="TFL00593.1"/>
    <property type="molecule type" value="Genomic_DNA"/>
</dbReference>
<evidence type="ECO:0000259" key="4">
    <source>
        <dbReference type="PROSITE" id="PS50011"/>
    </source>
</evidence>
<feature type="compositionally biased region" description="Low complexity" evidence="3">
    <location>
        <begin position="62"/>
        <end position="82"/>
    </location>
</feature>
<dbReference type="GO" id="GO:0005524">
    <property type="term" value="F:ATP binding"/>
    <property type="evidence" value="ECO:0007669"/>
    <property type="project" value="UniProtKB-KW"/>
</dbReference>
<dbReference type="GO" id="GO:0004674">
    <property type="term" value="F:protein serine/threonine kinase activity"/>
    <property type="evidence" value="ECO:0007669"/>
    <property type="project" value="TreeGrafter"/>
</dbReference>
<feature type="compositionally biased region" description="Low complexity" evidence="3">
    <location>
        <begin position="595"/>
        <end position="613"/>
    </location>
</feature>
<dbReference type="PANTHER" id="PTHR24346:SF30">
    <property type="entry name" value="MATERNAL EMBRYONIC LEUCINE ZIPPER KINASE"/>
    <property type="match status" value="1"/>
</dbReference>
<reference evidence="5 6" key="1">
    <citation type="journal article" date="2019" name="Nat. Ecol. Evol.">
        <title>Megaphylogeny resolves global patterns of mushroom evolution.</title>
        <authorList>
            <person name="Varga T."/>
            <person name="Krizsan K."/>
            <person name="Foldi C."/>
            <person name="Dima B."/>
            <person name="Sanchez-Garcia M."/>
            <person name="Sanchez-Ramirez S."/>
            <person name="Szollosi G.J."/>
            <person name="Szarkandi J.G."/>
            <person name="Papp V."/>
            <person name="Albert L."/>
            <person name="Andreopoulos W."/>
            <person name="Angelini C."/>
            <person name="Antonin V."/>
            <person name="Barry K.W."/>
            <person name="Bougher N.L."/>
            <person name="Buchanan P."/>
            <person name="Buyck B."/>
            <person name="Bense V."/>
            <person name="Catcheside P."/>
            <person name="Chovatia M."/>
            <person name="Cooper J."/>
            <person name="Damon W."/>
            <person name="Desjardin D."/>
            <person name="Finy P."/>
            <person name="Geml J."/>
            <person name="Haridas S."/>
            <person name="Hughes K."/>
            <person name="Justo A."/>
            <person name="Karasinski D."/>
            <person name="Kautmanova I."/>
            <person name="Kiss B."/>
            <person name="Kocsube S."/>
            <person name="Kotiranta H."/>
            <person name="LaButti K.M."/>
            <person name="Lechner B.E."/>
            <person name="Liimatainen K."/>
            <person name="Lipzen A."/>
            <person name="Lukacs Z."/>
            <person name="Mihaltcheva S."/>
            <person name="Morgado L.N."/>
            <person name="Niskanen T."/>
            <person name="Noordeloos M.E."/>
            <person name="Ohm R.A."/>
            <person name="Ortiz-Santana B."/>
            <person name="Ovrebo C."/>
            <person name="Racz N."/>
            <person name="Riley R."/>
            <person name="Savchenko A."/>
            <person name="Shiryaev A."/>
            <person name="Soop K."/>
            <person name="Spirin V."/>
            <person name="Szebenyi C."/>
            <person name="Tomsovsky M."/>
            <person name="Tulloss R.E."/>
            <person name="Uehling J."/>
            <person name="Grigoriev I.V."/>
            <person name="Vagvolgyi C."/>
            <person name="Papp T."/>
            <person name="Martin F.M."/>
            <person name="Miettinen O."/>
            <person name="Hibbett D.S."/>
            <person name="Nagy L.G."/>
        </authorList>
    </citation>
    <scope>NUCLEOTIDE SEQUENCE [LARGE SCALE GENOMIC DNA]</scope>
    <source>
        <strain evidence="5 6">CBS 309.79</strain>
    </source>
</reference>
<feature type="compositionally biased region" description="Polar residues" evidence="3">
    <location>
        <begin position="246"/>
        <end position="260"/>
    </location>
</feature>
<feature type="region of interest" description="Disordered" evidence="3">
    <location>
        <begin position="717"/>
        <end position="742"/>
    </location>
</feature>
<dbReference type="SMART" id="SM00220">
    <property type="entry name" value="S_TKc"/>
    <property type="match status" value="1"/>
</dbReference>
<dbReference type="OrthoDB" id="289250at2759"/>
<dbReference type="InterPro" id="IPR008271">
    <property type="entry name" value="Ser/Thr_kinase_AS"/>
</dbReference>
<dbReference type="AlphaFoldDB" id="A0A5C3QET3"/>
<accession>A0A5C3QET3</accession>
<evidence type="ECO:0000256" key="3">
    <source>
        <dbReference type="SAM" id="MobiDB-lite"/>
    </source>
</evidence>
<dbReference type="GO" id="GO:0035556">
    <property type="term" value="P:intracellular signal transduction"/>
    <property type="evidence" value="ECO:0007669"/>
    <property type="project" value="TreeGrafter"/>
</dbReference>
<sequence>MSRLLSTPSASSYASSHLSSHSSSHLSTKSSCSSISSLAESDAAASRASKTSAFFASPFSFSSSFSSELNASSPPTSTSTPPRSIQIPNVSLSRIFPSRNNSSSSISSLALPTPPLSASPVRQNVSAAFNAAAEPSSSTSESSKSLSVSGLPVVMGGESPTEFFDLTPRTQTITPSFVVTTPSVPPPSTKDVLPPSSTTGASPTPTAFNPALAPVPATDDPAPGAILTSPTEEDSVDPTHVHPFPRSQSNPIVSHPSSSDEPAPVRIRLIRTLGQGAFSDVWLAKDISRQPLVPLVRSLSQRKRRFAPGGKAATTEGMRGMKPCRAVVQDSLLLGKKKEGRPSEDGEGDRDKDRAQTQAKFVAVKLTPRKDGEDRTRVSFVREVEVLKHISHPYITLILASFTTPTHHALVLPYLPGGDLLGLTNDDALHAQLTEPTLRTIWSQLCSAVGWMHSVGLVHRDIKLENILLTHPSHPSSPPSSSPTHALIKLTDFGLSRFISLSSPLLTTRCGSEAYAAPELVMRGAKYDGRETDAWACGVVLYALVGRRLPFDGGVGFERGRAGGGGDVIGREGEVGKSERRSWLMRIAQGQWDWPVSPSSSSPASTSSPPSSSFTELCGPNLVDSPDAKRMVTRLLVRDPKKRAKVGELWGDEWMVGALAPPSENAKNVGSLYSATPSESRSDLTRGAVAGLPGVSGVGLSGMGVGSMSGVGLSLGLGAGHGKAPPTPPPSAGGKTPPGVEERLDHDESYVSLDHHASYVEQEDAEFPEDQGVLVDREGIDGIACSEVV</sequence>
<organism evidence="5 6">
    <name type="scientific">Pterulicium gracile</name>
    <dbReference type="NCBI Taxonomy" id="1884261"/>
    <lineage>
        <taxon>Eukaryota</taxon>
        <taxon>Fungi</taxon>
        <taxon>Dikarya</taxon>
        <taxon>Basidiomycota</taxon>
        <taxon>Agaricomycotina</taxon>
        <taxon>Agaricomycetes</taxon>
        <taxon>Agaricomycetidae</taxon>
        <taxon>Agaricales</taxon>
        <taxon>Pleurotineae</taxon>
        <taxon>Pterulaceae</taxon>
        <taxon>Pterulicium</taxon>
    </lineage>
</organism>
<dbReference type="InterPro" id="IPR000719">
    <property type="entry name" value="Prot_kinase_dom"/>
</dbReference>
<dbReference type="PANTHER" id="PTHR24346">
    <property type="entry name" value="MAP/MICROTUBULE AFFINITY-REGULATING KINASE"/>
    <property type="match status" value="1"/>
</dbReference>
<keyword evidence="5" id="KW-0418">Kinase</keyword>
<keyword evidence="1" id="KW-0547">Nucleotide-binding</keyword>
<feature type="compositionally biased region" description="Low complexity" evidence="3">
    <location>
        <begin position="194"/>
        <end position="207"/>
    </location>
</feature>
<feature type="region of interest" description="Disordered" evidence="3">
    <location>
        <begin position="62"/>
        <end position="88"/>
    </location>
</feature>
<protein>
    <submittedName>
        <fullName evidence="5">Kinase-like domain-containing protein</fullName>
    </submittedName>
</protein>
<feature type="region of interest" description="Disordered" evidence="3">
    <location>
        <begin position="331"/>
        <end position="357"/>
    </location>
</feature>
<dbReference type="GO" id="GO:0005737">
    <property type="term" value="C:cytoplasm"/>
    <property type="evidence" value="ECO:0007669"/>
    <property type="project" value="TreeGrafter"/>
</dbReference>
<proteinExistence type="predicted"/>
<feature type="region of interest" description="Disordered" evidence="3">
    <location>
        <begin position="594"/>
        <end position="620"/>
    </location>
</feature>
<name>A0A5C3QET3_9AGAR</name>
<evidence type="ECO:0000313" key="6">
    <source>
        <dbReference type="Proteomes" id="UP000305067"/>
    </source>
</evidence>
<feature type="domain" description="Protein kinase" evidence="4">
    <location>
        <begin position="267"/>
        <end position="655"/>
    </location>
</feature>
<dbReference type="PROSITE" id="PS50011">
    <property type="entry name" value="PROTEIN_KINASE_DOM"/>
    <property type="match status" value="1"/>
</dbReference>
<dbReference type="InterPro" id="IPR011009">
    <property type="entry name" value="Kinase-like_dom_sf"/>
</dbReference>
<dbReference type="Gene3D" id="1.10.510.10">
    <property type="entry name" value="Transferase(Phosphotransferase) domain 1"/>
    <property type="match status" value="1"/>
</dbReference>
<evidence type="ECO:0000313" key="5">
    <source>
        <dbReference type="EMBL" id="TFL00593.1"/>
    </source>
</evidence>
<feature type="compositionally biased region" description="Basic and acidic residues" evidence="3">
    <location>
        <begin position="336"/>
        <end position="355"/>
    </location>
</feature>